<evidence type="ECO:0000256" key="3">
    <source>
        <dbReference type="ARBA" id="ARBA00022741"/>
    </source>
</evidence>
<evidence type="ECO:0000256" key="5">
    <source>
        <dbReference type="ARBA" id="ARBA00022989"/>
    </source>
</evidence>
<keyword evidence="4 11" id="KW-0067">ATP-binding</keyword>
<comment type="subcellular location">
    <subcellularLocation>
        <location evidence="1">Cell membrane</location>
        <topology evidence="1">Multi-pass membrane protein</topology>
    </subcellularLocation>
</comment>
<dbReference type="PANTHER" id="PTHR24221:SF654">
    <property type="entry name" value="ATP-BINDING CASSETTE SUB-FAMILY B MEMBER 6"/>
    <property type="match status" value="1"/>
</dbReference>
<evidence type="ECO:0000256" key="8">
    <source>
        <dbReference type="SAM" id="Phobius"/>
    </source>
</evidence>
<evidence type="ECO:0000259" key="9">
    <source>
        <dbReference type="PROSITE" id="PS50893"/>
    </source>
</evidence>
<feature type="transmembrane region" description="Helical" evidence="8">
    <location>
        <begin position="21"/>
        <end position="45"/>
    </location>
</feature>
<accession>A0ABV9ZUY3</accession>
<keyword evidence="6 8" id="KW-0472">Membrane</keyword>
<feature type="region of interest" description="Disordered" evidence="7">
    <location>
        <begin position="312"/>
        <end position="333"/>
    </location>
</feature>
<evidence type="ECO:0000313" key="11">
    <source>
        <dbReference type="EMBL" id="MFC5143972.1"/>
    </source>
</evidence>
<dbReference type="InterPro" id="IPR027417">
    <property type="entry name" value="P-loop_NTPase"/>
</dbReference>
<dbReference type="Gene3D" id="3.40.50.300">
    <property type="entry name" value="P-loop containing nucleotide triphosphate hydrolases"/>
    <property type="match status" value="1"/>
</dbReference>
<reference evidence="12" key="1">
    <citation type="journal article" date="2019" name="Int. J. Syst. Evol. Microbiol.">
        <title>The Global Catalogue of Microorganisms (GCM) 10K type strain sequencing project: providing services to taxonomists for standard genome sequencing and annotation.</title>
        <authorList>
            <consortium name="The Broad Institute Genomics Platform"/>
            <consortium name="The Broad Institute Genome Sequencing Center for Infectious Disease"/>
            <person name="Wu L."/>
            <person name="Ma J."/>
        </authorList>
    </citation>
    <scope>NUCLEOTIDE SEQUENCE [LARGE SCALE GENOMIC DNA]</scope>
    <source>
        <strain evidence="12">CGMCC 4.1641</strain>
    </source>
</reference>
<protein>
    <submittedName>
        <fullName evidence="11">ATP-binding cassette domain-containing protein</fullName>
    </submittedName>
</protein>
<evidence type="ECO:0000256" key="6">
    <source>
        <dbReference type="ARBA" id="ARBA00023136"/>
    </source>
</evidence>
<dbReference type="InterPro" id="IPR036640">
    <property type="entry name" value="ABC1_TM_sf"/>
</dbReference>
<dbReference type="CDD" id="cd03228">
    <property type="entry name" value="ABCC_MRP_Like"/>
    <property type="match status" value="1"/>
</dbReference>
<dbReference type="PROSITE" id="PS50929">
    <property type="entry name" value="ABC_TM1F"/>
    <property type="match status" value="1"/>
</dbReference>
<dbReference type="InterPro" id="IPR003593">
    <property type="entry name" value="AAA+_ATPase"/>
</dbReference>
<dbReference type="Gene3D" id="1.20.1560.10">
    <property type="entry name" value="ABC transporter type 1, transmembrane domain"/>
    <property type="match status" value="1"/>
</dbReference>
<dbReference type="InterPro" id="IPR039421">
    <property type="entry name" value="Type_1_exporter"/>
</dbReference>
<dbReference type="InterPro" id="IPR011527">
    <property type="entry name" value="ABC1_TM_dom"/>
</dbReference>
<name>A0ABV9ZUY3_9ACTN</name>
<evidence type="ECO:0000259" key="10">
    <source>
        <dbReference type="PROSITE" id="PS50929"/>
    </source>
</evidence>
<dbReference type="RefSeq" id="WP_382037465.1">
    <property type="nucleotide sequence ID" value="NZ_JBHSKJ010000002.1"/>
</dbReference>
<organism evidence="11 12">
    <name type="scientific">Streptomyces aureoversilis</name>
    <dbReference type="NCBI Taxonomy" id="67277"/>
    <lineage>
        <taxon>Bacteria</taxon>
        <taxon>Bacillati</taxon>
        <taxon>Actinomycetota</taxon>
        <taxon>Actinomycetes</taxon>
        <taxon>Kitasatosporales</taxon>
        <taxon>Streptomycetaceae</taxon>
        <taxon>Streptomyces</taxon>
    </lineage>
</organism>
<gene>
    <name evidence="11" type="ORF">ACFPP6_04625</name>
</gene>
<dbReference type="EMBL" id="JBHSKJ010000002">
    <property type="protein sequence ID" value="MFC5143972.1"/>
    <property type="molecule type" value="Genomic_DNA"/>
</dbReference>
<evidence type="ECO:0000256" key="4">
    <source>
        <dbReference type="ARBA" id="ARBA00022840"/>
    </source>
</evidence>
<evidence type="ECO:0000256" key="2">
    <source>
        <dbReference type="ARBA" id="ARBA00022692"/>
    </source>
</evidence>
<dbReference type="PROSITE" id="PS50893">
    <property type="entry name" value="ABC_TRANSPORTER_2"/>
    <property type="match status" value="1"/>
</dbReference>
<dbReference type="GO" id="GO:0005524">
    <property type="term" value="F:ATP binding"/>
    <property type="evidence" value="ECO:0007669"/>
    <property type="project" value="UniProtKB-KW"/>
</dbReference>
<keyword evidence="3" id="KW-0547">Nucleotide-binding</keyword>
<feature type="region of interest" description="Disordered" evidence="7">
    <location>
        <begin position="570"/>
        <end position="650"/>
    </location>
</feature>
<comment type="caution">
    <text evidence="11">The sequence shown here is derived from an EMBL/GenBank/DDBJ whole genome shotgun (WGS) entry which is preliminary data.</text>
</comment>
<evidence type="ECO:0000256" key="7">
    <source>
        <dbReference type="SAM" id="MobiDB-lite"/>
    </source>
</evidence>
<keyword evidence="5 8" id="KW-1133">Transmembrane helix</keyword>
<feature type="domain" description="ABC transporter" evidence="9">
    <location>
        <begin position="337"/>
        <end position="566"/>
    </location>
</feature>
<feature type="compositionally biased region" description="Basic and acidic residues" evidence="7">
    <location>
        <begin position="604"/>
        <end position="613"/>
    </location>
</feature>
<feature type="compositionally biased region" description="Low complexity" evidence="7">
    <location>
        <begin position="570"/>
        <end position="579"/>
    </location>
</feature>
<feature type="domain" description="ABC transmembrane type-1" evidence="10">
    <location>
        <begin position="22"/>
        <end position="287"/>
    </location>
</feature>
<feature type="transmembrane region" description="Helical" evidence="8">
    <location>
        <begin position="155"/>
        <end position="174"/>
    </location>
</feature>
<dbReference type="PANTHER" id="PTHR24221">
    <property type="entry name" value="ATP-BINDING CASSETTE SUB-FAMILY B"/>
    <property type="match status" value="1"/>
</dbReference>
<keyword evidence="2 8" id="KW-0812">Transmembrane</keyword>
<feature type="transmembrane region" description="Helical" evidence="8">
    <location>
        <begin position="240"/>
        <end position="262"/>
    </location>
</feature>
<evidence type="ECO:0000256" key="1">
    <source>
        <dbReference type="ARBA" id="ARBA00004651"/>
    </source>
</evidence>
<feature type="transmembrane region" description="Helical" evidence="8">
    <location>
        <begin position="60"/>
        <end position="78"/>
    </location>
</feature>
<dbReference type="SUPFAM" id="SSF52540">
    <property type="entry name" value="P-loop containing nucleoside triphosphate hydrolases"/>
    <property type="match status" value="1"/>
</dbReference>
<proteinExistence type="predicted"/>
<sequence length="650" mass="67066">MTPVEPGLARRGVRYLAGRRRVVAALLAWSVVEAGYTFALGYALAEALDGGFLAGRPRTGLAWLGLAAVAVVVGAYGTGRTYGGVAGLVEPFRDGLVRTVVSRALHRGDTAAVSRLTHQVEIARDAFAGLVMVSRSFVFTAAGALTGLFLLAPPLLAVVAPPLALGLVLFLATLRPLARRQEAYLAADEALAAVLGDVFSGLRDVTAAGAEPRVRAETGALTDAALHASRSLARWSVVRVIALALAGQLPVVLLLAGAPWLLDRGVTAGGLVGALAYLTQSLMPALQNLVHGLGTSGSRLAVVVRRLTEQGPPTPAAGVAGIPPATPPSTSASTPALELRRLTFAYGDRADPVVRDLDLTLPRGAHLAVVGPSGVGKSTLAGLVAGLLRPGGGEVTVGGARAGTAAAAAQRVLIPQEAYVFTGTLADNLGYLRAAPVPEDELRAAAEALGMEELVRRVGGFAAPLAPAELSAGERQQVALARAYLSPAPLAVLDEATCHLDPVAEARAERAFARRPGGTLVVIAHRASSARRAGRILVMDGADTACGEHHELLARSPLYRDLMGAAEPAQLAEPAQPAEPAHPVPRTPAHPNPSHPNPSHPPRHLRDTDRVDPVPRPGLAGDGGHVVAHRPVGQVQAVGDLPDGRPLRRE</sequence>
<evidence type="ECO:0000313" key="12">
    <source>
        <dbReference type="Proteomes" id="UP001596222"/>
    </source>
</evidence>
<dbReference type="Proteomes" id="UP001596222">
    <property type="component" value="Unassembled WGS sequence"/>
</dbReference>
<feature type="transmembrane region" description="Helical" evidence="8">
    <location>
        <begin position="126"/>
        <end position="149"/>
    </location>
</feature>
<dbReference type="SUPFAM" id="SSF90123">
    <property type="entry name" value="ABC transporter transmembrane region"/>
    <property type="match status" value="1"/>
</dbReference>
<dbReference type="InterPro" id="IPR003439">
    <property type="entry name" value="ABC_transporter-like_ATP-bd"/>
</dbReference>
<keyword evidence="12" id="KW-1185">Reference proteome</keyword>
<dbReference type="Pfam" id="PF00005">
    <property type="entry name" value="ABC_tran"/>
    <property type="match status" value="1"/>
</dbReference>
<dbReference type="SMART" id="SM00382">
    <property type="entry name" value="AAA"/>
    <property type="match status" value="1"/>
</dbReference>
<feature type="compositionally biased region" description="Pro residues" evidence="7">
    <location>
        <begin position="580"/>
        <end position="600"/>
    </location>
</feature>